<organism evidence="6 7">
    <name type="scientific">Solitalea koreensis</name>
    <dbReference type="NCBI Taxonomy" id="543615"/>
    <lineage>
        <taxon>Bacteria</taxon>
        <taxon>Pseudomonadati</taxon>
        <taxon>Bacteroidota</taxon>
        <taxon>Sphingobacteriia</taxon>
        <taxon>Sphingobacteriales</taxon>
        <taxon>Sphingobacteriaceae</taxon>
        <taxon>Solitalea</taxon>
    </lineage>
</organism>
<evidence type="ECO:0000313" key="7">
    <source>
        <dbReference type="Proteomes" id="UP000315971"/>
    </source>
</evidence>
<accession>A0A521EK88</accession>
<dbReference type="SUPFAM" id="SSF56300">
    <property type="entry name" value="Metallo-dependent phosphatases"/>
    <property type="match status" value="1"/>
</dbReference>
<dbReference type="GO" id="GO:0004519">
    <property type="term" value="F:endonuclease activity"/>
    <property type="evidence" value="ECO:0007669"/>
    <property type="project" value="UniProtKB-KW"/>
</dbReference>
<name>A0A521EK88_9SPHI</name>
<dbReference type="Proteomes" id="UP000315971">
    <property type="component" value="Unassembled WGS sequence"/>
</dbReference>
<dbReference type="OrthoDB" id="9773856at2"/>
<dbReference type="PANTHER" id="PTHR30337:SF0">
    <property type="entry name" value="NUCLEASE SBCCD SUBUNIT D"/>
    <property type="match status" value="1"/>
</dbReference>
<dbReference type="InterPro" id="IPR050535">
    <property type="entry name" value="DNA_Repair-Maintenance_Comp"/>
</dbReference>
<dbReference type="InterPro" id="IPR004593">
    <property type="entry name" value="SbcD"/>
</dbReference>
<keyword evidence="4" id="KW-0233">DNA recombination</keyword>
<evidence type="ECO:0000256" key="3">
    <source>
        <dbReference type="ARBA" id="ARBA00022839"/>
    </source>
</evidence>
<dbReference type="CDD" id="cd00840">
    <property type="entry name" value="MPP_Mre11_N"/>
    <property type="match status" value="1"/>
</dbReference>
<evidence type="ECO:0000256" key="1">
    <source>
        <dbReference type="ARBA" id="ARBA00022722"/>
    </source>
</evidence>
<dbReference type="EMBL" id="FXSZ01000016">
    <property type="protein sequence ID" value="SMO84326.1"/>
    <property type="molecule type" value="Genomic_DNA"/>
</dbReference>
<dbReference type="InterPro" id="IPR041796">
    <property type="entry name" value="Mre11_N"/>
</dbReference>
<feature type="domain" description="Calcineurin-like phosphoesterase" evidence="5">
    <location>
        <begin position="1"/>
        <end position="243"/>
    </location>
</feature>
<gene>
    <name evidence="4" type="primary">sbcD</name>
    <name evidence="6" type="ORF">SAMN06265350_11624</name>
</gene>
<dbReference type="Gene3D" id="3.60.21.10">
    <property type="match status" value="1"/>
</dbReference>
<protein>
    <recommendedName>
        <fullName evidence="4">Nuclease SbcCD subunit D</fullName>
    </recommendedName>
</protein>
<comment type="similarity">
    <text evidence="4">Belongs to the SbcD family.</text>
</comment>
<dbReference type="RefSeq" id="WP_142604776.1">
    <property type="nucleotide sequence ID" value="NZ_FXSZ01000016.1"/>
</dbReference>
<dbReference type="GO" id="GO:0008408">
    <property type="term" value="F:3'-5' exonuclease activity"/>
    <property type="evidence" value="ECO:0007669"/>
    <property type="project" value="InterPro"/>
</dbReference>
<evidence type="ECO:0000256" key="2">
    <source>
        <dbReference type="ARBA" id="ARBA00022801"/>
    </source>
</evidence>
<keyword evidence="4" id="KW-0235">DNA replication</keyword>
<evidence type="ECO:0000259" key="5">
    <source>
        <dbReference type="Pfam" id="PF00149"/>
    </source>
</evidence>
<dbReference type="InterPro" id="IPR029052">
    <property type="entry name" value="Metallo-depent_PP-like"/>
</dbReference>
<dbReference type="InterPro" id="IPR004843">
    <property type="entry name" value="Calcineurin-like_PHP"/>
</dbReference>
<proteinExistence type="inferred from homology"/>
<comment type="function">
    <text evidence="4">SbcCD cleaves DNA hairpin structures. These structures can inhibit DNA replication and are intermediates in certain DNA recombination reactions. The complex acts as a 3'-&gt;5' double strand exonuclease that can open hairpins. It also has a 5' single-strand endonuclease activity.</text>
</comment>
<keyword evidence="7" id="KW-1185">Reference proteome</keyword>
<keyword evidence="4" id="KW-0255">Endonuclease</keyword>
<reference evidence="6 7" key="1">
    <citation type="submission" date="2017-05" db="EMBL/GenBank/DDBJ databases">
        <authorList>
            <person name="Varghese N."/>
            <person name="Submissions S."/>
        </authorList>
    </citation>
    <scope>NUCLEOTIDE SEQUENCE [LARGE SCALE GENOMIC DNA]</scope>
    <source>
        <strain evidence="6 7">DSM 21342</strain>
    </source>
</reference>
<sequence>MRVLHTADWHLGKRLDNFSRHTEQVEVMKEICEIAERENVDAVLIAGDLFDTFNPPTESVELFYKTIKRLSANGKRPVIAIAGNHDSPDRIEAPDPLARECGILFAGFPNSIIAPFKLESGLEVLKSAEGFIELKLPDQSTPLRLILTPYANEFRLKQFLGTENQEEELRSVLEKKWKTLADEHCNDQGVNMLMAHLYFAKRGEELPEEPEDEKSILSVGNAQVIYSDAIPEQIQYVALGHLHRKQRIDKHPCPIIYSSSPIAYSFGETNQQKYVLIIEAEAGKPVTIRETDIRQGKKLLRKSCKNVSEAVEWLSENTEALVELTMHTNTFLTGDERRQLNAAHPNIIGIIPIVNTDSIQERSTKQINLDQNIEELFKDYFQSKNGQHPNDELISLFKELL</sequence>
<keyword evidence="1 4" id="KW-0540">Nuclease</keyword>
<dbReference type="PANTHER" id="PTHR30337">
    <property type="entry name" value="COMPONENT OF ATP-DEPENDENT DSDNA EXONUCLEASE"/>
    <property type="match status" value="1"/>
</dbReference>
<dbReference type="NCBIfam" id="TIGR00619">
    <property type="entry name" value="sbcd"/>
    <property type="match status" value="1"/>
</dbReference>
<dbReference type="GO" id="GO:0006310">
    <property type="term" value="P:DNA recombination"/>
    <property type="evidence" value="ECO:0007669"/>
    <property type="project" value="UniProtKB-KW"/>
</dbReference>
<evidence type="ECO:0000313" key="6">
    <source>
        <dbReference type="EMBL" id="SMO84326.1"/>
    </source>
</evidence>
<dbReference type="AlphaFoldDB" id="A0A521EK88"/>
<dbReference type="Pfam" id="PF00149">
    <property type="entry name" value="Metallophos"/>
    <property type="match status" value="1"/>
</dbReference>
<dbReference type="GO" id="GO:0006260">
    <property type="term" value="P:DNA replication"/>
    <property type="evidence" value="ECO:0007669"/>
    <property type="project" value="UniProtKB-KW"/>
</dbReference>
<keyword evidence="3 4" id="KW-0269">Exonuclease</keyword>
<evidence type="ECO:0000256" key="4">
    <source>
        <dbReference type="RuleBase" id="RU363069"/>
    </source>
</evidence>
<comment type="subunit">
    <text evidence="4">Heterodimer of SbcC and SbcD.</text>
</comment>
<keyword evidence="2 4" id="KW-0378">Hydrolase</keyword>